<evidence type="ECO:0000313" key="3">
    <source>
        <dbReference type="Proteomes" id="UP000838672"/>
    </source>
</evidence>
<evidence type="ECO:0000259" key="1">
    <source>
        <dbReference type="Pfam" id="PF00535"/>
    </source>
</evidence>
<sequence>MLDKIITEIPKVAVIVGCYNHRDYIIECIQSILEQNYSNLVVYVSDDCSTDDSFDVLSDFVLNHKIINVYLNRNANNLGVADNYNLLIDKALQDNDVAYVVPFAGDDIMCRNKIKRQVDSLSSKPEVLVSYSNMEWFDSKTRKKIINHFNFFFRASTQVGEIISESLIPTPTLCIRRSGVEKIKYDNRLKYINDYLFTVELVLSGGVVYIPEVLVLYRKHGTSITDLNTFADERVLAATIVSSKYGYKKFTDEFASTALYDDLLSHMNNGDVRSSLLAFKKVGFKFFSSRKWFFRLLKFFYIVLNRKSRI</sequence>
<dbReference type="Gene3D" id="3.90.550.10">
    <property type="entry name" value="Spore Coat Polysaccharide Biosynthesis Protein SpsA, Chain A"/>
    <property type="match status" value="1"/>
</dbReference>
<dbReference type="InterPro" id="IPR029044">
    <property type="entry name" value="Nucleotide-diphossugar_trans"/>
</dbReference>
<name>A0ABM8ZWI7_9VIBR</name>
<dbReference type="InterPro" id="IPR001173">
    <property type="entry name" value="Glyco_trans_2-like"/>
</dbReference>
<organism evidence="2 3">
    <name type="scientific">Vibrio stylophorae</name>
    <dbReference type="NCBI Taxonomy" id="659351"/>
    <lineage>
        <taxon>Bacteria</taxon>
        <taxon>Pseudomonadati</taxon>
        <taxon>Pseudomonadota</taxon>
        <taxon>Gammaproteobacteria</taxon>
        <taxon>Vibrionales</taxon>
        <taxon>Vibrionaceae</taxon>
        <taxon>Vibrio</taxon>
    </lineage>
</organism>
<dbReference type="Pfam" id="PF00535">
    <property type="entry name" value="Glycos_transf_2"/>
    <property type="match status" value="1"/>
</dbReference>
<protein>
    <recommendedName>
        <fullName evidence="1">Glycosyltransferase 2-like domain-containing protein</fullName>
    </recommendedName>
</protein>
<dbReference type="SUPFAM" id="SSF53448">
    <property type="entry name" value="Nucleotide-diphospho-sugar transferases"/>
    <property type="match status" value="1"/>
</dbReference>
<accession>A0ABM8ZWI7</accession>
<gene>
    <name evidence="2" type="ORF">VST7929_02656</name>
</gene>
<dbReference type="InterPro" id="IPR050834">
    <property type="entry name" value="Glycosyltransf_2"/>
</dbReference>
<dbReference type="Proteomes" id="UP000838672">
    <property type="component" value="Unassembled WGS sequence"/>
</dbReference>
<evidence type="ECO:0000313" key="2">
    <source>
        <dbReference type="EMBL" id="CAH0534706.1"/>
    </source>
</evidence>
<proteinExistence type="predicted"/>
<dbReference type="PANTHER" id="PTHR43685">
    <property type="entry name" value="GLYCOSYLTRANSFERASE"/>
    <property type="match status" value="1"/>
</dbReference>
<dbReference type="PANTHER" id="PTHR43685:SF2">
    <property type="entry name" value="GLYCOSYLTRANSFERASE 2-LIKE DOMAIN-CONTAINING PROTEIN"/>
    <property type="match status" value="1"/>
</dbReference>
<comment type="caution">
    <text evidence="2">The sequence shown here is derived from an EMBL/GenBank/DDBJ whole genome shotgun (WGS) entry which is preliminary data.</text>
</comment>
<dbReference type="RefSeq" id="WP_237467737.1">
    <property type="nucleotide sequence ID" value="NZ_CAKLDI010000001.1"/>
</dbReference>
<feature type="domain" description="Glycosyltransferase 2-like" evidence="1">
    <location>
        <begin position="14"/>
        <end position="157"/>
    </location>
</feature>
<dbReference type="EMBL" id="CAKLDI010000001">
    <property type="protein sequence ID" value="CAH0534706.1"/>
    <property type="molecule type" value="Genomic_DNA"/>
</dbReference>
<keyword evidence="3" id="KW-1185">Reference proteome</keyword>
<reference evidence="2" key="1">
    <citation type="submission" date="2021-11" db="EMBL/GenBank/DDBJ databases">
        <authorList>
            <person name="Rodrigo-Torres L."/>
            <person name="Arahal R. D."/>
            <person name="Lucena T."/>
        </authorList>
    </citation>
    <scope>NUCLEOTIDE SEQUENCE</scope>
    <source>
        <strain evidence="2">CECT 7929</strain>
    </source>
</reference>